<dbReference type="AlphaFoldDB" id="A0A502E8C6"/>
<organism evidence="1 2">
    <name type="scientific">Mycolicibacterium hodleri</name>
    <dbReference type="NCBI Taxonomy" id="49897"/>
    <lineage>
        <taxon>Bacteria</taxon>
        <taxon>Bacillati</taxon>
        <taxon>Actinomycetota</taxon>
        <taxon>Actinomycetes</taxon>
        <taxon>Mycobacteriales</taxon>
        <taxon>Mycobacteriaceae</taxon>
        <taxon>Mycolicibacterium</taxon>
    </lineage>
</organism>
<name>A0A502E8C6_9MYCO</name>
<accession>A0A502E8C6</accession>
<dbReference type="EMBL" id="RCZG01000007">
    <property type="protein sequence ID" value="TPG32766.1"/>
    <property type="molecule type" value="Genomic_DNA"/>
</dbReference>
<reference evidence="1 2" key="1">
    <citation type="journal article" date="2019" name="Environ. Microbiol.">
        <title>Species interactions and distinct microbial communities in high Arctic permafrost affected cryosols are associated with the CH4 and CO2 gas fluxes.</title>
        <authorList>
            <person name="Altshuler I."/>
            <person name="Hamel J."/>
            <person name="Turney S."/>
            <person name="Magnuson E."/>
            <person name="Levesque R."/>
            <person name="Greer C."/>
            <person name="Whyte L.G."/>
        </authorList>
    </citation>
    <scope>NUCLEOTIDE SEQUENCE [LARGE SCALE GENOMIC DNA]</scope>
    <source>
        <strain evidence="1 2">S5.20</strain>
    </source>
</reference>
<evidence type="ECO:0000313" key="1">
    <source>
        <dbReference type="EMBL" id="TPG32766.1"/>
    </source>
</evidence>
<comment type="caution">
    <text evidence="1">The sequence shown here is derived from an EMBL/GenBank/DDBJ whole genome shotgun (WGS) entry which is preliminary data.</text>
</comment>
<evidence type="ECO:0000313" key="2">
    <source>
        <dbReference type="Proteomes" id="UP000320095"/>
    </source>
</evidence>
<sequence length="77" mass="7387">MLGDGAFITPAGGVGYAAIFDRASNTTDVFKLSSAAATSIGTVAGVATGGVAVAAGGKLYLTTLNRGSGSVLHVLTA</sequence>
<dbReference type="Proteomes" id="UP000320095">
    <property type="component" value="Unassembled WGS sequence"/>
</dbReference>
<proteinExistence type="predicted"/>
<protein>
    <submittedName>
        <fullName evidence="1">Uncharacterized protein</fullName>
    </submittedName>
</protein>
<keyword evidence="2" id="KW-1185">Reference proteome</keyword>
<gene>
    <name evidence="1" type="ORF">EAH80_18370</name>
</gene>